<dbReference type="InterPro" id="IPR000177">
    <property type="entry name" value="Apple"/>
</dbReference>
<keyword evidence="11 15" id="KW-1133">Transmembrane helix</keyword>
<dbReference type="OrthoDB" id="414175at2759"/>
<dbReference type="CDD" id="cd01100">
    <property type="entry name" value="APPLE_Factor_XI_like"/>
    <property type="match status" value="1"/>
</dbReference>
<proteinExistence type="inferred from homology"/>
<evidence type="ECO:0000256" key="5">
    <source>
        <dbReference type="ARBA" id="ARBA00022676"/>
    </source>
</evidence>
<keyword evidence="10" id="KW-0735">Signal-anchor</keyword>
<feature type="compositionally biased region" description="Basic residues" evidence="14">
    <location>
        <begin position="558"/>
        <end position="567"/>
    </location>
</feature>
<dbReference type="SMART" id="SM00223">
    <property type="entry name" value="APPLE"/>
    <property type="match status" value="1"/>
</dbReference>
<reference evidence="17 18" key="1">
    <citation type="submission" date="2006-10" db="EMBL/GenBank/DDBJ databases">
        <title>The Genome Sequence of Batrachochytrium dendrobatidis JEL423.</title>
        <authorList>
            <consortium name="The Broad Institute Genome Sequencing Platform"/>
            <person name="Birren B."/>
            <person name="Lander E."/>
            <person name="Galagan J."/>
            <person name="Cuomo C."/>
            <person name="Devon K."/>
            <person name="Jaffe D."/>
            <person name="Butler J."/>
            <person name="Alvarez P."/>
            <person name="Gnerre S."/>
            <person name="Grabherr M."/>
            <person name="Kleber M."/>
            <person name="Mauceli E."/>
            <person name="Brockman W."/>
            <person name="Young S."/>
            <person name="LaButti K."/>
            <person name="Sykes S."/>
            <person name="DeCaprio D."/>
            <person name="Crawford M."/>
            <person name="Koehrsen M."/>
            <person name="Engels R."/>
            <person name="Montgomery P."/>
            <person name="Pearson M."/>
            <person name="Howarth C."/>
            <person name="Larson L."/>
            <person name="White J."/>
            <person name="O'Leary S."/>
            <person name="Kodira C."/>
            <person name="Zeng Q."/>
            <person name="Yandava C."/>
            <person name="Alvarado L."/>
            <person name="Longcore J."/>
            <person name="James T."/>
        </authorList>
    </citation>
    <scope>NUCLEOTIDE SEQUENCE [LARGE SCALE GENOMIC DNA]</scope>
    <source>
        <strain evidence="17 18">JEL423</strain>
    </source>
</reference>
<dbReference type="GO" id="GO:0000166">
    <property type="term" value="F:nucleotide binding"/>
    <property type="evidence" value="ECO:0007669"/>
    <property type="project" value="UniProtKB-KW"/>
</dbReference>
<evidence type="ECO:0000256" key="12">
    <source>
        <dbReference type="ARBA" id="ARBA00023136"/>
    </source>
</evidence>
<dbReference type="EMBL" id="DS022300">
    <property type="protein sequence ID" value="OAJ36978.1"/>
    <property type="molecule type" value="Genomic_DNA"/>
</dbReference>
<dbReference type="InterPro" id="IPR003609">
    <property type="entry name" value="Pan_app"/>
</dbReference>
<dbReference type="STRING" id="403673.A0A177WA49"/>
<protein>
    <recommendedName>
        <fullName evidence="4">N-acetylgalactosaminide beta-1,3-galactosyltransferase</fullName>
        <ecNumber evidence="4">2.4.1.122</ecNumber>
    </recommendedName>
</protein>
<reference evidence="17 18" key="2">
    <citation type="submission" date="2016-05" db="EMBL/GenBank/DDBJ databases">
        <title>Lineage-specific infection strategies underlie the spectrum of fungal disease in amphibians.</title>
        <authorList>
            <person name="Cuomo C.A."/>
            <person name="Farrer R.A."/>
            <person name="James T."/>
            <person name="Longcore J."/>
            <person name="Birren B."/>
        </authorList>
    </citation>
    <scope>NUCLEOTIDE SEQUENCE [LARGE SCALE GENOMIC DNA]</scope>
    <source>
        <strain evidence="17 18">JEL423</strain>
    </source>
</reference>
<keyword evidence="13" id="KW-1015">Disulfide bond</keyword>
<organism evidence="17 18">
    <name type="scientific">Batrachochytrium dendrobatidis (strain JEL423)</name>
    <dbReference type="NCBI Taxonomy" id="403673"/>
    <lineage>
        <taxon>Eukaryota</taxon>
        <taxon>Fungi</taxon>
        <taxon>Fungi incertae sedis</taxon>
        <taxon>Chytridiomycota</taxon>
        <taxon>Chytridiomycota incertae sedis</taxon>
        <taxon>Chytridiomycetes</taxon>
        <taxon>Rhizophydiales</taxon>
        <taxon>Rhizophydiales incertae sedis</taxon>
        <taxon>Batrachochytrium</taxon>
    </lineage>
</organism>
<evidence type="ECO:0000256" key="7">
    <source>
        <dbReference type="ARBA" id="ARBA00022692"/>
    </source>
</evidence>
<comment type="pathway">
    <text evidence="2">Protein modification; protein glycosylation.</text>
</comment>
<dbReference type="Gene3D" id="3.50.4.10">
    <property type="entry name" value="Hepatocyte Growth Factor"/>
    <property type="match status" value="1"/>
</dbReference>
<evidence type="ECO:0000313" key="18">
    <source>
        <dbReference type="Proteomes" id="UP000077115"/>
    </source>
</evidence>
<dbReference type="GO" id="GO:0016020">
    <property type="term" value="C:membrane"/>
    <property type="evidence" value="ECO:0007669"/>
    <property type="project" value="UniProtKB-SubCell"/>
</dbReference>
<sequence>MLRDAYGIKRDQVDEIILPSNGASRNGQDNLRHRTTSTLYKLATFGLGEASGIAKLQNDIELENGNTFSNLAGEESVSNDNVKQKRIKVDGHFKVIIGAAVILTICTSILWYSLVWPWHLGTSNQVSADSTIASALSHEAPSSNNIAIDSDSDISNDANIDHDGVFSERFDLNSRFGLSSVYESPNIAEGDKVLDAGRVLFPPPPSDHANPKLDKIAVVILTTQDTAHISIPTQAQTFLKQLKNFLVVSDRSGQYGGSETAGSVVNRSSTNKVFSQSEQGLLALQDLYSAFPDSEWFIVSRDNNYMFLDNIKAFLDDAKYDYKMPIYFGSQTIFKECKTLTQPLAKPEVRIGDLSSGIILSRSSVQKIVEEKTAKICIQKYTLCHSSDVVLGLCLADQSIRMTPEPRLNSRSLSSLTWPMDACQEPFSFPKTSPRLMLRIHSGQYATGVTSSGETTKWNHHINYANIFSHVYHDIGMFFSNPGYEIPGGDFMNAQAESGQNCQTLCKTEIKCLAWTYDIKLKTCWLKNTLSPKRDRQNAVSGVLPSRYTCNKDQFKPKKDRKRHSTFKHAAISGPLPKPGTAAPLKPGTAALPVNQPKRLIGRKRKFSGKN</sequence>
<name>A0A177WA49_BATDL</name>
<dbReference type="AlphaFoldDB" id="A0A177WA49"/>
<evidence type="ECO:0000256" key="3">
    <source>
        <dbReference type="ARBA" id="ARBA00006462"/>
    </source>
</evidence>
<evidence type="ECO:0000256" key="14">
    <source>
        <dbReference type="SAM" id="MobiDB-lite"/>
    </source>
</evidence>
<comment type="similarity">
    <text evidence="3">Belongs to the glycosyltransferase 31 family. Beta3-Gal-T subfamily.</text>
</comment>
<dbReference type="GO" id="GO:0016263">
    <property type="term" value="F:glycoprotein-N-acetylgalactosamine 3-beta-galactosyltransferase activity"/>
    <property type="evidence" value="ECO:0007669"/>
    <property type="project" value="UniProtKB-EC"/>
</dbReference>
<evidence type="ECO:0000256" key="9">
    <source>
        <dbReference type="ARBA" id="ARBA00022741"/>
    </source>
</evidence>
<evidence type="ECO:0000259" key="16">
    <source>
        <dbReference type="SMART" id="SM00223"/>
    </source>
</evidence>
<dbReference type="Gene3D" id="3.90.550.50">
    <property type="match status" value="1"/>
</dbReference>
<accession>A0A177WA49</accession>
<evidence type="ECO:0000256" key="11">
    <source>
        <dbReference type="ARBA" id="ARBA00022989"/>
    </source>
</evidence>
<evidence type="ECO:0000256" key="15">
    <source>
        <dbReference type="SAM" id="Phobius"/>
    </source>
</evidence>
<feature type="domain" description="Apple" evidence="16">
    <location>
        <begin position="479"/>
        <end position="546"/>
    </location>
</feature>
<dbReference type="GO" id="GO:0006508">
    <property type="term" value="P:proteolysis"/>
    <property type="evidence" value="ECO:0007669"/>
    <property type="project" value="InterPro"/>
</dbReference>
<evidence type="ECO:0000256" key="2">
    <source>
        <dbReference type="ARBA" id="ARBA00004922"/>
    </source>
</evidence>
<dbReference type="VEuPathDB" id="FungiDB:BDEG_21069"/>
<keyword evidence="5" id="KW-0328">Glycosyltransferase</keyword>
<dbReference type="InterPro" id="IPR003378">
    <property type="entry name" value="Fringe-like_glycosylTrfase"/>
</dbReference>
<dbReference type="PANTHER" id="PTHR23033">
    <property type="entry name" value="BETA1,3-GALACTOSYLTRANSFERASE"/>
    <property type="match status" value="1"/>
</dbReference>
<feature type="compositionally biased region" description="Basic residues" evidence="14">
    <location>
        <begin position="600"/>
        <end position="611"/>
    </location>
</feature>
<evidence type="ECO:0000256" key="13">
    <source>
        <dbReference type="ARBA" id="ARBA00023157"/>
    </source>
</evidence>
<evidence type="ECO:0000313" key="17">
    <source>
        <dbReference type="EMBL" id="OAJ36978.1"/>
    </source>
</evidence>
<evidence type="ECO:0000256" key="10">
    <source>
        <dbReference type="ARBA" id="ARBA00022968"/>
    </source>
</evidence>
<dbReference type="Pfam" id="PF02434">
    <property type="entry name" value="Fringe"/>
    <property type="match status" value="1"/>
</dbReference>
<evidence type="ECO:0000256" key="4">
    <source>
        <dbReference type="ARBA" id="ARBA00012557"/>
    </source>
</evidence>
<keyword evidence="12 15" id="KW-0472">Membrane</keyword>
<dbReference type="Proteomes" id="UP000077115">
    <property type="component" value="Unassembled WGS sequence"/>
</dbReference>
<evidence type="ECO:0000256" key="6">
    <source>
        <dbReference type="ARBA" id="ARBA00022679"/>
    </source>
</evidence>
<dbReference type="SUPFAM" id="SSF57414">
    <property type="entry name" value="Hairpin loop containing domain-like"/>
    <property type="match status" value="1"/>
</dbReference>
<comment type="subcellular location">
    <subcellularLocation>
        <location evidence="1">Membrane</location>
        <topology evidence="1">Single-pass type II membrane protein</topology>
    </subcellularLocation>
</comment>
<feature type="transmembrane region" description="Helical" evidence="15">
    <location>
        <begin position="95"/>
        <end position="118"/>
    </location>
</feature>
<feature type="region of interest" description="Disordered" evidence="14">
    <location>
        <begin position="552"/>
        <end position="611"/>
    </location>
</feature>
<evidence type="ECO:0000256" key="8">
    <source>
        <dbReference type="ARBA" id="ARBA00022737"/>
    </source>
</evidence>
<dbReference type="PANTHER" id="PTHR23033:SF47">
    <property type="entry name" value="APPLE DOMAIN-CONTAINING PROTEIN-RELATED"/>
    <property type="match status" value="1"/>
</dbReference>
<gene>
    <name evidence="17" type="ORF">BDEG_21069</name>
</gene>
<dbReference type="InterPro" id="IPR026050">
    <property type="entry name" value="C1GALT1/C1GALT1_chp1"/>
</dbReference>
<keyword evidence="6" id="KW-0808">Transferase</keyword>
<keyword evidence="9" id="KW-0547">Nucleotide-binding</keyword>
<dbReference type="Pfam" id="PF00024">
    <property type="entry name" value="PAN_1"/>
    <property type="match status" value="1"/>
</dbReference>
<dbReference type="GO" id="GO:0005576">
    <property type="term" value="C:extracellular region"/>
    <property type="evidence" value="ECO:0007669"/>
    <property type="project" value="InterPro"/>
</dbReference>
<keyword evidence="8" id="KW-0677">Repeat</keyword>
<evidence type="ECO:0000256" key="1">
    <source>
        <dbReference type="ARBA" id="ARBA00004606"/>
    </source>
</evidence>
<dbReference type="EC" id="2.4.1.122" evidence="4"/>
<keyword evidence="7 15" id="KW-0812">Transmembrane</keyword>